<organism evidence="4 5">
    <name type="scientific">Calidris pygmaea</name>
    <name type="common">Spoon-billed sandpiper</name>
    <dbReference type="NCBI Taxonomy" id="425635"/>
    <lineage>
        <taxon>Eukaryota</taxon>
        <taxon>Metazoa</taxon>
        <taxon>Chordata</taxon>
        <taxon>Craniata</taxon>
        <taxon>Vertebrata</taxon>
        <taxon>Euteleostomi</taxon>
        <taxon>Archelosauria</taxon>
        <taxon>Archosauria</taxon>
        <taxon>Dinosauria</taxon>
        <taxon>Saurischia</taxon>
        <taxon>Theropoda</taxon>
        <taxon>Coelurosauria</taxon>
        <taxon>Aves</taxon>
        <taxon>Neognathae</taxon>
        <taxon>Neoaves</taxon>
        <taxon>Charadriiformes</taxon>
        <taxon>Scolopacidae</taxon>
        <taxon>Calidris</taxon>
    </lineage>
</organism>
<dbReference type="InterPro" id="IPR013783">
    <property type="entry name" value="Ig-like_fold"/>
</dbReference>
<dbReference type="GO" id="GO:0007160">
    <property type="term" value="P:cell-matrix adhesion"/>
    <property type="evidence" value="ECO:0007669"/>
    <property type="project" value="TreeGrafter"/>
</dbReference>
<keyword evidence="1" id="KW-0472">Membrane</keyword>
<feature type="chain" id="PRO_5034966954" evidence="2">
    <location>
        <begin position="21"/>
        <end position="519"/>
    </location>
</feature>
<dbReference type="SMART" id="SM00409">
    <property type="entry name" value="IG"/>
    <property type="match status" value="2"/>
</dbReference>
<dbReference type="AlphaFoldDB" id="A0A8C3KE39"/>
<sequence>MEKRWLLSLFCLLSVPSITGKRVSQTPDVITQTEVVHALPGTDVTLMCTFPKPHTAHIIQTQWSKTDDNQLNRIAVYHPVYGTHYFTFPEASYGFSVSFSMRNCCDWNAAQVLCPPNPNAAFECNQWTLYLKNVTLSLNGQYECSFATYPYGTKAATIQLIVKAEEEQHYLKEVWLNQTLEIPCLEDLTSENLSNYPLKWLVVSIFHLGYRFQRELQVYRDSSALDRQRVHLGLNNALKIFPTKITDDARVFSCHVVYHPERVRKSSTTVRVFGKGLMPTAHLVALGKVTFPSHSEDTGAFYIYIFTLLFFSAAMSQNTFSCVCLFSFLRNETWNISSEEIFVSFGRFFIDRTHLKHKMQRTANTCILCYLKYKRIAKSMEALLYKSITQLELSGSAQSLGSSAWEPGSWVLVWGCVVTRTLPRGSSDPQAASRFPSSLRTFSGTKNTKASRFPWPTVVAVLLLFCSLLIALGIRKWCQYQKEIMNRPPSFKPPPPPIKYASMVESDGTPPSCHELENL</sequence>
<dbReference type="PANTHER" id="PTHR15317:SF1">
    <property type="entry name" value="T-CELL SURFACE PROTEIN TACTILE"/>
    <property type="match status" value="1"/>
</dbReference>
<reference evidence="4" key="1">
    <citation type="submission" date="2025-08" db="UniProtKB">
        <authorList>
            <consortium name="Ensembl"/>
        </authorList>
    </citation>
    <scope>IDENTIFICATION</scope>
</reference>
<dbReference type="Proteomes" id="UP000694419">
    <property type="component" value="Unplaced"/>
</dbReference>
<dbReference type="Gene3D" id="2.60.40.10">
    <property type="entry name" value="Immunoglobulins"/>
    <property type="match status" value="1"/>
</dbReference>
<dbReference type="PANTHER" id="PTHR15317">
    <property type="entry name" value="T-CELL SURFACE PROTEIN TACTILE"/>
    <property type="match status" value="1"/>
</dbReference>
<dbReference type="InterPro" id="IPR003599">
    <property type="entry name" value="Ig_sub"/>
</dbReference>
<keyword evidence="5" id="KW-1185">Reference proteome</keyword>
<accession>A0A8C3KE39</accession>
<protein>
    <submittedName>
        <fullName evidence="4">CD96 molecule</fullName>
    </submittedName>
</protein>
<evidence type="ECO:0000256" key="2">
    <source>
        <dbReference type="SAM" id="SignalP"/>
    </source>
</evidence>
<dbReference type="InterPro" id="IPR042381">
    <property type="entry name" value="CD96"/>
</dbReference>
<name>A0A8C3KE39_9CHAR</name>
<reference evidence="4" key="2">
    <citation type="submission" date="2025-09" db="UniProtKB">
        <authorList>
            <consortium name="Ensembl"/>
        </authorList>
    </citation>
    <scope>IDENTIFICATION</scope>
</reference>
<evidence type="ECO:0000313" key="5">
    <source>
        <dbReference type="Proteomes" id="UP000694419"/>
    </source>
</evidence>
<dbReference type="PROSITE" id="PS50835">
    <property type="entry name" value="IG_LIKE"/>
    <property type="match status" value="1"/>
</dbReference>
<evidence type="ECO:0000259" key="3">
    <source>
        <dbReference type="PROSITE" id="PS50835"/>
    </source>
</evidence>
<feature type="domain" description="Ig-like" evidence="3">
    <location>
        <begin position="27"/>
        <end position="159"/>
    </location>
</feature>
<dbReference type="Ensembl" id="ENSCPGT00000024529.1">
    <property type="protein sequence ID" value="ENSCPGP00000022434.1"/>
    <property type="gene ID" value="ENSCPGG00000015572.1"/>
</dbReference>
<keyword evidence="2" id="KW-0732">Signal</keyword>
<feature type="signal peptide" evidence="2">
    <location>
        <begin position="1"/>
        <end position="20"/>
    </location>
</feature>
<dbReference type="GO" id="GO:0006954">
    <property type="term" value="P:inflammatory response"/>
    <property type="evidence" value="ECO:0007669"/>
    <property type="project" value="TreeGrafter"/>
</dbReference>
<evidence type="ECO:0000313" key="4">
    <source>
        <dbReference type="Ensembl" id="ENSCPGP00000022434.1"/>
    </source>
</evidence>
<proteinExistence type="predicted"/>
<dbReference type="InterPro" id="IPR036179">
    <property type="entry name" value="Ig-like_dom_sf"/>
</dbReference>
<keyword evidence="1" id="KW-0812">Transmembrane</keyword>
<evidence type="ECO:0000256" key="1">
    <source>
        <dbReference type="SAM" id="Phobius"/>
    </source>
</evidence>
<dbReference type="InterPro" id="IPR007110">
    <property type="entry name" value="Ig-like_dom"/>
</dbReference>
<dbReference type="SUPFAM" id="SSF48726">
    <property type="entry name" value="Immunoglobulin"/>
    <property type="match status" value="1"/>
</dbReference>
<feature type="transmembrane region" description="Helical" evidence="1">
    <location>
        <begin position="453"/>
        <end position="474"/>
    </location>
</feature>
<keyword evidence="1" id="KW-1133">Transmembrane helix</keyword>